<dbReference type="GO" id="GO:0055070">
    <property type="term" value="P:copper ion homeostasis"/>
    <property type="evidence" value="ECO:0007669"/>
    <property type="project" value="TreeGrafter"/>
</dbReference>
<protein>
    <recommendedName>
        <fullName evidence="16">P-type Cu(2+) transporter</fullName>
        <ecNumber evidence="16">7.2.2.9</ecNumber>
    </recommendedName>
</protein>
<evidence type="ECO:0000256" key="17">
    <source>
        <dbReference type="ARBA" id="ARBA00047424"/>
    </source>
</evidence>
<dbReference type="GO" id="GO:0005886">
    <property type="term" value="C:plasma membrane"/>
    <property type="evidence" value="ECO:0007669"/>
    <property type="project" value="UniProtKB-SubCell"/>
</dbReference>
<dbReference type="SUPFAM" id="SSF55008">
    <property type="entry name" value="HMA, heavy metal-associated domain"/>
    <property type="match status" value="2"/>
</dbReference>
<dbReference type="EMBL" id="ANHY01000007">
    <property type="protein sequence ID" value="EKV30800.1"/>
    <property type="molecule type" value="Genomic_DNA"/>
</dbReference>
<dbReference type="SUPFAM" id="SSF81653">
    <property type="entry name" value="Calcium ATPase, transduction domain A"/>
    <property type="match status" value="1"/>
</dbReference>
<keyword evidence="13" id="KW-0186">Copper</keyword>
<dbReference type="GO" id="GO:0005524">
    <property type="term" value="F:ATP binding"/>
    <property type="evidence" value="ECO:0007669"/>
    <property type="project" value="UniProtKB-UniRule"/>
</dbReference>
<dbReference type="GO" id="GO:0005507">
    <property type="term" value="F:copper ion binding"/>
    <property type="evidence" value="ECO:0007669"/>
    <property type="project" value="InterPro"/>
</dbReference>
<evidence type="ECO:0000256" key="14">
    <source>
        <dbReference type="ARBA" id="ARBA00023065"/>
    </source>
</evidence>
<dbReference type="GO" id="GO:0016887">
    <property type="term" value="F:ATP hydrolysis activity"/>
    <property type="evidence" value="ECO:0007669"/>
    <property type="project" value="InterPro"/>
</dbReference>
<evidence type="ECO:0000313" key="20">
    <source>
        <dbReference type="EMBL" id="EKV30800.1"/>
    </source>
</evidence>
<evidence type="ECO:0000256" key="4">
    <source>
        <dbReference type="ARBA" id="ARBA00022692"/>
    </source>
</evidence>
<evidence type="ECO:0000256" key="1">
    <source>
        <dbReference type="ARBA" id="ARBA00004127"/>
    </source>
</evidence>
<dbReference type="CDD" id="cd02094">
    <property type="entry name" value="P-type_ATPase_Cu-like"/>
    <property type="match status" value="1"/>
</dbReference>
<dbReference type="PANTHER" id="PTHR43520:SF8">
    <property type="entry name" value="P-TYPE CU(+) TRANSPORTER"/>
    <property type="match status" value="1"/>
</dbReference>
<feature type="transmembrane region" description="Helical" evidence="18">
    <location>
        <begin position="262"/>
        <end position="282"/>
    </location>
</feature>
<dbReference type="SUPFAM" id="SSF56784">
    <property type="entry name" value="HAD-like"/>
    <property type="match status" value="1"/>
</dbReference>
<evidence type="ECO:0000256" key="13">
    <source>
        <dbReference type="ARBA" id="ARBA00023008"/>
    </source>
</evidence>
<evidence type="ECO:0000313" key="21">
    <source>
        <dbReference type="Proteomes" id="UP000009881"/>
    </source>
</evidence>
<evidence type="ECO:0000259" key="19">
    <source>
        <dbReference type="PROSITE" id="PS50846"/>
    </source>
</evidence>
<dbReference type="InterPro" id="IPR027256">
    <property type="entry name" value="P-typ_ATPase_IB"/>
</dbReference>
<feature type="transmembrane region" description="Helical" evidence="18">
    <location>
        <begin position="174"/>
        <end position="192"/>
    </location>
</feature>
<dbReference type="FunFam" id="3.30.70.100:FF:000005">
    <property type="entry name" value="Copper-exporting P-type ATPase A"/>
    <property type="match status" value="2"/>
</dbReference>
<dbReference type="AlphaFoldDB" id="K9GXR9"/>
<comment type="caution">
    <text evidence="20">The sequence shown here is derived from an EMBL/GenBank/DDBJ whole genome shotgun (WGS) entry which is preliminary data.</text>
</comment>
<evidence type="ECO:0000256" key="2">
    <source>
        <dbReference type="ARBA" id="ARBA00006024"/>
    </source>
</evidence>
<keyword evidence="7 18" id="KW-0547">Nucleotide-binding</keyword>
<feature type="transmembrane region" description="Helical" evidence="18">
    <location>
        <begin position="416"/>
        <end position="438"/>
    </location>
</feature>
<evidence type="ECO:0000256" key="5">
    <source>
        <dbReference type="ARBA" id="ARBA00022723"/>
    </source>
</evidence>
<evidence type="ECO:0000256" key="7">
    <source>
        <dbReference type="ARBA" id="ARBA00022741"/>
    </source>
</evidence>
<comment type="subcellular location">
    <subcellularLocation>
        <location evidence="18">Cell membrane</location>
    </subcellularLocation>
    <subcellularLocation>
        <location evidence="1">Endomembrane system</location>
        <topology evidence="1">Multi-pass membrane protein</topology>
    </subcellularLocation>
</comment>
<dbReference type="InterPro" id="IPR006121">
    <property type="entry name" value="HMA_dom"/>
</dbReference>
<proteinExistence type="inferred from homology"/>
<evidence type="ECO:0000256" key="12">
    <source>
        <dbReference type="ARBA" id="ARBA00022989"/>
    </source>
</evidence>
<keyword evidence="14" id="KW-0406">Ion transport</keyword>
<reference evidence="20 21" key="1">
    <citation type="journal article" date="2013" name="Genome Announc.">
        <title>Draft Genome Sequence of an Alphaproteobacterium, Caenispirillum salinarum AK4(T), Isolated from a Solar Saltern.</title>
        <authorList>
            <person name="Khatri I."/>
            <person name="Singh A."/>
            <person name="Korpole S."/>
            <person name="Pinnaka A.K."/>
            <person name="Subramanian S."/>
        </authorList>
    </citation>
    <scope>NUCLEOTIDE SEQUENCE [LARGE SCALE GENOMIC DNA]</scope>
    <source>
        <strain evidence="20 21">AK4</strain>
    </source>
</reference>
<dbReference type="NCBIfam" id="TIGR00003">
    <property type="entry name" value="copper ion binding protein"/>
    <property type="match status" value="1"/>
</dbReference>
<comment type="similarity">
    <text evidence="2 18">Belongs to the cation transport ATPase (P-type) (TC 3.A.3) family. Type IB subfamily.</text>
</comment>
<dbReference type="InterPro" id="IPR018303">
    <property type="entry name" value="ATPase_P-typ_P_site"/>
</dbReference>
<dbReference type="RefSeq" id="WP_009540245.1">
    <property type="nucleotide sequence ID" value="NZ_ANHY01000007.1"/>
</dbReference>
<dbReference type="InterPro" id="IPR023214">
    <property type="entry name" value="HAD_sf"/>
</dbReference>
<dbReference type="PANTHER" id="PTHR43520">
    <property type="entry name" value="ATP7, ISOFORM B"/>
    <property type="match status" value="1"/>
</dbReference>
<name>K9GXR9_9PROT</name>
<evidence type="ECO:0000256" key="16">
    <source>
        <dbReference type="ARBA" id="ARBA00038904"/>
    </source>
</evidence>
<dbReference type="PRINTS" id="PR00941">
    <property type="entry name" value="CDATPASE"/>
</dbReference>
<dbReference type="Pfam" id="PF00403">
    <property type="entry name" value="HMA"/>
    <property type="match status" value="2"/>
</dbReference>
<gene>
    <name evidence="20" type="ORF">C882_4137</name>
</gene>
<dbReference type="GO" id="GO:0012505">
    <property type="term" value="C:endomembrane system"/>
    <property type="evidence" value="ECO:0007669"/>
    <property type="project" value="UniProtKB-SubCell"/>
</dbReference>
<evidence type="ECO:0000256" key="9">
    <source>
        <dbReference type="ARBA" id="ARBA00022840"/>
    </source>
</evidence>
<dbReference type="InterPro" id="IPR006122">
    <property type="entry name" value="HMA_Cu_ion-bd"/>
</dbReference>
<feature type="transmembrane region" description="Helical" evidence="18">
    <location>
        <begin position="234"/>
        <end position="256"/>
    </location>
</feature>
<dbReference type="InterPro" id="IPR008250">
    <property type="entry name" value="ATPase_P-typ_transduc_dom_A_sf"/>
</dbReference>
<dbReference type="PROSITE" id="PS00154">
    <property type="entry name" value="ATPASE_E1_E2"/>
    <property type="match status" value="1"/>
</dbReference>
<dbReference type="SUPFAM" id="SSF81665">
    <property type="entry name" value="Calcium ATPase, transmembrane domain M"/>
    <property type="match status" value="1"/>
</dbReference>
<dbReference type="PATRIC" id="fig|1238182.3.peg.1799"/>
<keyword evidence="10" id="KW-0460">Magnesium</keyword>
<evidence type="ECO:0000256" key="18">
    <source>
        <dbReference type="RuleBase" id="RU362081"/>
    </source>
</evidence>
<feature type="domain" description="HMA" evidence="19">
    <location>
        <begin position="16"/>
        <end position="82"/>
    </location>
</feature>
<keyword evidence="9 18" id="KW-0067">ATP-binding</keyword>
<dbReference type="Pfam" id="PF00122">
    <property type="entry name" value="E1-E2_ATPase"/>
    <property type="match status" value="1"/>
</dbReference>
<dbReference type="SFLD" id="SFLDS00003">
    <property type="entry name" value="Haloacid_Dehalogenase"/>
    <property type="match status" value="1"/>
</dbReference>
<dbReference type="Gene3D" id="3.40.50.1000">
    <property type="entry name" value="HAD superfamily/HAD-like"/>
    <property type="match status" value="1"/>
</dbReference>
<dbReference type="STRING" id="1238182.C882_4137"/>
<dbReference type="NCBIfam" id="TIGR01511">
    <property type="entry name" value="ATPase-IB1_Cu"/>
    <property type="match status" value="1"/>
</dbReference>
<keyword evidence="5 18" id="KW-0479">Metal-binding</keyword>
<dbReference type="SFLD" id="SFLDF00027">
    <property type="entry name" value="p-type_atpase"/>
    <property type="match status" value="1"/>
</dbReference>
<dbReference type="InterPro" id="IPR044492">
    <property type="entry name" value="P_typ_ATPase_HD_dom"/>
</dbReference>
<sequence length="808" mass="82690">MNIQSPADSAAAAEGRSVALPVRGMTCAACSTRLEKVLGKVDGVTQANVSLAGERADVRFDPARAAVQDIAEAVAKAGFSVPTTTIEVGVEGMTCAACSTRLEKVLNKVPGVDEATVSLATESARVTVLEGVATQADVMAAVARAGFHAVPRTDSRAAAEEAEAKREAENRREMLVLGASILLTLPLVGGMVAELAGGSMLPGWWQFALATPVQFLIGWRFYTGAWTSLKGGAGNMDVLVAMGTSAAWGLSTWRVLAGDAHAGLYFEASAVVITLVLLGKVLEARAKRGAASAIRALMKLRPEAARVERGGEVVEIPADAVAHGDVVVVRPGERLPVDGEILSGRTSVDESLITGESMPVSKEPGDAVTGGAINGEGMIRVTATAVGTESTLARIIRLVENAQASKAPVQKLVDRISAIFVPVVVAIAVVTFLGWWLIGGAPEAAFVAAVSVLVIACPCALGLATPTAIMVATGMAARKGVLIKDAEALERAHDVTAVIFDKTGTLTEGRPSLTDVAAADGATEADVLRLAAGAQAGSEHPLACAVLEAAKADGITPPAVSDFTGLAGRGISAVVEGRAILLGSPRLMQETGVDTSALADRAHGLEEEGRTIMWLAETVDGAPRLLGFLAAADTVKQSARGAVEALKAAGVTPVMLTGDNARAARAVGQSLGIEHVVAEVLPEDKAAEVARLKGEGHVVAMVGDGVNDAPALAAADVGIAMGTGTDVAMHTAGITLMRGDPGLLPEALGLSRRGYSKIRQNLFWAFAYNVVALPLAAAGMLSPVIAGAAMAFSSVSVVSNSLLLRRHK</sequence>
<keyword evidence="15 18" id="KW-0472">Membrane</keyword>
<evidence type="ECO:0000256" key="8">
    <source>
        <dbReference type="ARBA" id="ARBA00022796"/>
    </source>
</evidence>
<feature type="transmembrane region" description="Helical" evidence="18">
    <location>
        <begin position="204"/>
        <end position="222"/>
    </location>
</feature>
<dbReference type="eggNOG" id="COG2217">
    <property type="taxonomic scope" value="Bacteria"/>
</dbReference>
<dbReference type="PROSITE" id="PS01047">
    <property type="entry name" value="HMA_1"/>
    <property type="match status" value="2"/>
</dbReference>
<dbReference type="PRINTS" id="PR00119">
    <property type="entry name" value="CATATPASE"/>
</dbReference>
<dbReference type="EC" id="7.2.2.9" evidence="16"/>
<evidence type="ECO:0000256" key="10">
    <source>
        <dbReference type="ARBA" id="ARBA00022842"/>
    </source>
</evidence>
<keyword evidence="21" id="KW-1185">Reference proteome</keyword>
<keyword evidence="12 18" id="KW-1133">Transmembrane helix</keyword>
<evidence type="ECO:0000256" key="15">
    <source>
        <dbReference type="ARBA" id="ARBA00023136"/>
    </source>
</evidence>
<feature type="transmembrane region" description="Helical" evidence="18">
    <location>
        <begin position="444"/>
        <end position="469"/>
    </location>
</feature>
<dbReference type="InterPro" id="IPR001757">
    <property type="entry name" value="P_typ_ATPase"/>
</dbReference>
<dbReference type="FunFam" id="2.70.150.10:FF:000002">
    <property type="entry name" value="Copper-transporting ATPase 1, putative"/>
    <property type="match status" value="1"/>
</dbReference>
<dbReference type="InterPro" id="IPR036163">
    <property type="entry name" value="HMA_dom_sf"/>
</dbReference>
<dbReference type="InterPro" id="IPR017969">
    <property type="entry name" value="Heavy-metal-associated_CS"/>
</dbReference>
<dbReference type="InterPro" id="IPR023299">
    <property type="entry name" value="ATPase_P-typ_cyto_dom_N"/>
</dbReference>
<evidence type="ECO:0000256" key="11">
    <source>
        <dbReference type="ARBA" id="ARBA00022967"/>
    </source>
</evidence>
<feature type="transmembrane region" description="Helical" evidence="18">
    <location>
        <begin position="784"/>
        <end position="804"/>
    </location>
</feature>
<evidence type="ECO:0000256" key="3">
    <source>
        <dbReference type="ARBA" id="ARBA00022448"/>
    </source>
</evidence>
<dbReference type="Gene3D" id="3.30.70.100">
    <property type="match status" value="2"/>
</dbReference>
<dbReference type="Gene3D" id="2.70.150.10">
    <property type="entry name" value="Calcium-transporting ATPase, cytoplasmic transduction domain A"/>
    <property type="match status" value="1"/>
</dbReference>
<dbReference type="NCBIfam" id="TIGR01494">
    <property type="entry name" value="ATPase_P-type"/>
    <property type="match status" value="1"/>
</dbReference>
<dbReference type="CDD" id="cd00371">
    <property type="entry name" value="HMA"/>
    <property type="match status" value="2"/>
</dbReference>
<keyword evidence="4 18" id="KW-0812">Transmembrane</keyword>
<dbReference type="GO" id="GO:0043682">
    <property type="term" value="F:P-type divalent copper transporter activity"/>
    <property type="evidence" value="ECO:0007669"/>
    <property type="project" value="UniProtKB-EC"/>
</dbReference>
<keyword evidence="3" id="KW-0813">Transport</keyword>
<keyword evidence="8" id="KW-0187">Copper transport</keyword>
<dbReference type="PROSITE" id="PS50846">
    <property type="entry name" value="HMA_2"/>
    <property type="match status" value="2"/>
</dbReference>
<accession>K9GXR9</accession>
<dbReference type="InterPro" id="IPR036412">
    <property type="entry name" value="HAD-like_sf"/>
</dbReference>
<dbReference type="InterPro" id="IPR023298">
    <property type="entry name" value="ATPase_P-typ_TM_dom_sf"/>
</dbReference>
<dbReference type="SFLD" id="SFLDG00002">
    <property type="entry name" value="C1.7:_P-type_atpase_like"/>
    <property type="match status" value="1"/>
</dbReference>
<organism evidence="20 21">
    <name type="scientific">Caenispirillum salinarum AK4</name>
    <dbReference type="NCBI Taxonomy" id="1238182"/>
    <lineage>
        <taxon>Bacteria</taxon>
        <taxon>Pseudomonadati</taxon>
        <taxon>Pseudomonadota</taxon>
        <taxon>Alphaproteobacteria</taxon>
        <taxon>Rhodospirillales</taxon>
        <taxon>Novispirillaceae</taxon>
        <taxon>Caenispirillum</taxon>
    </lineage>
</organism>
<dbReference type="OrthoDB" id="9760802at2"/>
<evidence type="ECO:0000256" key="6">
    <source>
        <dbReference type="ARBA" id="ARBA00022737"/>
    </source>
</evidence>
<feature type="domain" description="HMA" evidence="19">
    <location>
        <begin position="84"/>
        <end position="150"/>
    </location>
</feature>
<dbReference type="InterPro" id="IPR059000">
    <property type="entry name" value="ATPase_P-type_domA"/>
</dbReference>
<dbReference type="Gene3D" id="3.40.1110.10">
    <property type="entry name" value="Calcium-transporting ATPase, cytoplasmic domain N"/>
    <property type="match status" value="1"/>
</dbReference>
<keyword evidence="11" id="KW-1278">Translocase</keyword>
<keyword evidence="18" id="KW-1003">Cell membrane</keyword>
<comment type="catalytic activity">
    <reaction evidence="17">
        <text>Cu(2+)(in) + ATP + H2O = Cu(2+)(out) + ADP + phosphate + H(+)</text>
        <dbReference type="Rhea" id="RHEA:10376"/>
        <dbReference type="ChEBI" id="CHEBI:15377"/>
        <dbReference type="ChEBI" id="CHEBI:15378"/>
        <dbReference type="ChEBI" id="CHEBI:29036"/>
        <dbReference type="ChEBI" id="CHEBI:30616"/>
        <dbReference type="ChEBI" id="CHEBI:43474"/>
        <dbReference type="ChEBI" id="CHEBI:456216"/>
        <dbReference type="EC" id="7.2.2.9"/>
    </reaction>
</comment>
<keyword evidence="6" id="KW-0677">Repeat</keyword>
<dbReference type="Proteomes" id="UP000009881">
    <property type="component" value="Unassembled WGS sequence"/>
</dbReference>
<dbReference type="NCBIfam" id="TIGR01525">
    <property type="entry name" value="ATPase-IB_hvy"/>
    <property type="match status" value="1"/>
</dbReference>
<dbReference type="Pfam" id="PF00702">
    <property type="entry name" value="Hydrolase"/>
    <property type="match status" value="1"/>
</dbReference>
<feature type="transmembrane region" description="Helical" evidence="18">
    <location>
        <begin position="761"/>
        <end position="778"/>
    </location>
</feature>